<name>A0AAV6LPM2_9ERIC</name>
<dbReference type="AlphaFoldDB" id="A0AAV6LPM2"/>
<gene>
    <name evidence="1" type="ORF">RHGRI_002383</name>
</gene>
<proteinExistence type="predicted"/>
<sequence length="85" mass="9435">MSYPTGQYIKFFHMLNGFAETVRKIVYWEAITALVSLEGRGLGEKVGGDDASSAEAEMVKGIESLKLNRKKSEKGKKVLGDRIVR</sequence>
<organism evidence="1 2">
    <name type="scientific">Rhododendron griersonianum</name>
    <dbReference type="NCBI Taxonomy" id="479676"/>
    <lineage>
        <taxon>Eukaryota</taxon>
        <taxon>Viridiplantae</taxon>
        <taxon>Streptophyta</taxon>
        <taxon>Embryophyta</taxon>
        <taxon>Tracheophyta</taxon>
        <taxon>Spermatophyta</taxon>
        <taxon>Magnoliopsida</taxon>
        <taxon>eudicotyledons</taxon>
        <taxon>Gunneridae</taxon>
        <taxon>Pentapetalae</taxon>
        <taxon>asterids</taxon>
        <taxon>Ericales</taxon>
        <taxon>Ericaceae</taxon>
        <taxon>Ericoideae</taxon>
        <taxon>Rhodoreae</taxon>
        <taxon>Rhododendron</taxon>
    </lineage>
</organism>
<accession>A0AAV6LPM2</accession>
<evidence type="ECO:0000313" key="1">
    <source>
        <dbReference type="EMBL" id="KAG5566822.1"/>
    </source>
</evidence>
<protein>
    <submittedName>
        <fullName evidence="1">Uncharacterized protein</fullName>
    </submittedName>
</protein>
<evidence type="ECO:0000313" key="2">
    <source>
        <dbReference type="Proteomes" id="UP000823749"/>
    </source>
</evidence>
<dbReference type="EMBL" id="JACTNZ010000001">
    <property type="protein sequence ID" value="KAG5566822.1"/>
    <property type="molecule type" value="Genomic_DNA"/>
</dbReference>
<comment type="caution">
    <text evidence="1">The sequence shown here is derived from an EMBL/GenBank/DDBJ whole genome shotgun (WGS) entry which is preliminary data.</text>
</comment>
<dbReference type="Proteomes" id="UP000823749">
    <property type="component" value="Chromosome 1"/>
</dbReference>
<reference evidence="1" key="1">
    <citation type="submission" date="2020-08" db="EMBL/GenBank/DDBJ databases">
        <title>Plant Genome Project.</title>
        <authorList>
            <person name="Zhang R.-G."/>
        </authorList>
    </citation>
    <scope>NUCLEOTIDE SEQUENCE</scope>
    <source>
        <strain evidence="1">WSP0</strain>
        <tissue evidence="1">Leaf</tissue>
    </source>
</reference>
<keyword evidence="2" id="KW-1185">Reference proteome</keyword>